<keyword evidence="4" id="KW-1185">Reference proteome</keyword>
<evidence type="ECO:0000256" key="2">
    <source>
        <dbReference type="SAM" id="Phobius"/>
    </source>
</evidence>
<dbReference type="RefSeq" id="WP_008679839.1">
    <property type="nucleotide sequence ID" value="NZ_ANOH01000215.1"/>
</dbReference>
<reference evidence="3 4" key="1">
    <citation type="journal article" date="2013" name="Mar. Genomics">
        <title>Expression of sulfatases in Rhodopirellula baltica and the diversity of sulfatases in the genus Rhodopirellula.</title>
        <authorList>
            <person name="Wegner C.E."/>
            <person name="Richter-Heitmann T."/>
            <person name="Klindworth A."/>
            <person name="Klockow C."/>
            <person name="Richter M."/>
            <person name="Achstetter T."/>
            <person name="Glockner F.O."/>
            <person name="Harder J."/>
        </authorList>
    </citation>
    <scope>NUCLEOTIDE SEQUENCE [LARGE SCALE GENOMIC DNA]</scope>
    <source>
        <strain evidence="3 4">SM41</strain>
    </source>
</reference>
<keyword evidence="1" id="KW-0175">Coiled coil</keyword>
<feature type="transmembrane region" description="Helical" evidence="2">
    <location>
        <begin position="455"/>
        <end position="477"/>
    </location>
</feature>
<keyword evidence="2" id="KW-0472">Membrane</keyword>
<accession>M5U1X1</accession>
<proteinExistence type="predicted"/>
<dbReference type="EMBL" id="ANOH01000215">
    <property type="protein sequence ID" value="EMI55462.1"/>
    <property type="molecule type" value="Genomic_DNA"/>
</dbReference>
<comment type="caution">
    <text evidence="3">The sequence shown here is derived from an EMBL/GenBank/DDBJ whole genome shotgun (WGS) entry which is preliminary data.</text>
</comment>
<feature type="coiled-coil region" evidence="1">
    <location>
        <begin position="324"/>
        <end position="396"/>
    </location>
</feature>
<dbReference type="GO" id="GO:0005886">
    <property type="term" value="C:plasma membrane"/>
    <property type="evidence" value="ECO:0007669"/>
    <property type="project" value="TreeGrafter"/>
</dbReference>
<dbReference type="Proteomes" id="UP000011885">
    <property type="component" value="Unassembled WGS sequence"/>
</dbReference>
<dbReference type="PANTHER" id="PTHR32309:SF13">
    <property type="entry name" value="FERRIC ENTEROBACTIN TRANSPORT PROTEIN FEPE"/>
    <property type="match status" value="1"/>
</dbReference>
<dbReference type="PANTHER" id="PTHR32309">
    <property type="entry name" value="TYROSINE-PROTEIN KINASE"/>
    <property type="match status" value="1"/>
</dbReference>
<gene>
    <name evidence="3" type="ORF">RSSM_03105</name>
</gene>
<evidence type="ECO:0000313" key="3">
    <source>
        <dbReference type="EMBL" id="EMI55462.1"/>
    </source>
</evidence>
<sequence length="517" mass="57851">MTTNNPITEKPTPEKTLDLTQAVWQNRGKMLIVFSLVMLGTVGLLKVAKLKFTSEAKMFVRLGKETVGLDPTATVGQTIAVQEGREKEIYSVQSLMQSRGVLEEVVDAVGVEKILEETDNDEPGWMPIQLGELKKLSPVYVDSPRDEAIEKLEKGLEIYNPRSTAIIGLRYETISPELAAEVLDQVIDSSVDAHVRIHQSEGSNKFFTAQTEKIAGEVARLEQELVDFKNESGVSELSQHRQVKIAQIASLEDAWLDTIAQIEAVEGEIESRERMVAQQPRQVRLAETTGLPSSAAEGMREQLYSLQLNESEYLSRYQPTHPKVRQMRAQIAAAQETLDSENRLTQVTMGVNESRREMEAELLNQRAIAASLNAKQEILAQQIADAKSELKAINQNEIELAQISRRLDLARASYQDYARRSELARMDQALSQESLSNLTVLQMPSQSKIPSSPKVAMTLVMGFTAAVFLSVLTAILAQLRTIYRAEPAKLVRTKKEPLWKGFRFVNAATRLLSFRWL</sequence>
<evidence type="ECO:0000256" key="1">
    <source>
        <dbReference type="SAM" id="Coils"/>
    </source>
</evidence>
<dbReference type="AlphaFoldDB" id="M5U1X1"/>
<dbReference type="InterPro" id="IPR050445">
    <property type="entry name" value="Bact_polysacc_biosynth/exp"/>
</dbReference>
<keyword evidence="2" id="KW-0812">Transmembrane</keyword>
<dbReference type="PATRIC" id="fig|1263870.3.peg.3295"/>
<feature type="transmembrane region" description="Helical" evidence="2">
    <location>
        <begin position="30"/>
        <end position="48"/>
    </location>
</feature>
<organism evidence="3 4">
    <name type="scientific">Rhodopirellula sallentina SM41</name>
    <dbReference type="NCBI Taxonomy" id="1263870"/>
    <lineage>
        <taxon>Bacteria</taxon>
        <taxon>Pseudomonadati</taxon>
        <taxon>Planctomycetota</taxon>
        <taxon>Planctomycetia</taxon>
        <taxon>Pirellulales</taxon>
        <taxon>Pirellulaceae</taxon>
        <taxon>Rhodopirellula</taxon>
    </lineage>
</organism>
<evidence type="ECO:0000313" key="4">
    <source>
        <dbReference type="Proteomes" id="UP000011885"/>
    </source>
</evidence>
<protein>
    <submittedName>
        <fullName evidence="3">Lipopolysaccharide biosynthesis protein</fullName>
    </submittedName>
</protein>
<keyword evidence="2" id="KW-1133">Transmembrane helix</keyword>
<name>M5U1X1_9BACT</name>
<dbReference type="OrthoDB" id="231505at2"/>
<dbReference type="GO" id="GO:0004713">
    <property type="term" value="F:protein tyrosine kinase activity"/>
    <property type="evidence" value="ECO:0007669"/>
    <property type="project" value="TreeGrafter"/>
</dbReference>